<dbReference type="Pfam" id="PF07694">
    <property type="entry name" value="5TM-5TMR_LYT"/>
    <property type="match status" value="1"/>
</dbReference>
<evidence type="ECO:0000313" key="8">
    <source>
        <dbReference type="EMBL" id="AEH93280.1"/>
    </source>
</evidence>
<dbReference type="HOGENOM" id="CLU_000445_11_1_9"/>
<gene>
    <name evidence="8" type="ordered locus">LMM7_2275</name>
</gene>
<evidence type="ECO:0000256" key="4">
    <source>
        <dbReference type="ARBA" id="ARBA00022989"/>
    </source>
</evidence>
<dbReference type="InterPro" id="IPR050469">
    <property type="entry name" value="Diguanylate_Cyclase"/>
</dbReference>
<comment type="subcellular location">
    <subcellularLocation>
        <location evidence="1">Cell membrane</location>
        <topology evidence="1">Multi-pass membrane protein</topology>
    </subcellularLocation>
</comment>
<dbReference type="KEGG" id="lmq:LMM7_2275"/>
<dbReference type="EMBL" id="CP002816">
    <property type="protein sequence ID" value="AEH93280.1"/>
    <property type="molecule type" value="Genomic_DNA"/>
</dbReference>
<dbReference type="Pfam" id="PF00990">
    <property type="entry name" value="GGDEF"/>
    <property type="match status" value="1"/>
</dbReference>
<dbReference type="FunFam" id="3.30.70.270:FF:000098">
    <property type="entry name" value="Diguanylate cyclase"/>
    <property type="match status" value="1"/>
</dbReference>
<evidence type="ECO:0000256" key="5">
    <source>
        <dbReference type="ARBA" id="ARBA00023136"/>
    </source>
</evidence>
<feature type="transmembrane region" description="Helical" evidence="6">
    <location>
        <begin position="101"/>
        <end position="119"/>
    </location>
</feature>
<dbReference type="InterPro" id="IPR000160">
    <property type="entry name" value="GGDEF_dom"/>
</dbReference>
<keyword evidence="5 6" id="KW-0472">Membrane</keyword>
<dbReference type="SMART" id="SM00267">
    <property type="entry name" value="GGDEF"/>
    <property type="match status" value="1"/>
</dbReference>
<dbReference type="SUPFAM" id="SSF55073">
    <property type="entry name" value="Nucleotide cyclase"/>
    <property type="match status" value="1"/>
</dbReference>
<dbReference type="InterPro" id="IPR043128">
    <property type="entry name" value="Rev_trsase/Diguanyl_cyclase"/>
</dbReference>
<feature type="transmembrane region" description="Helical" evidence="6">
    <location>
        <begin position="156"/>
        <end position="178"/>
    </location>
</feature>
<dbReference type="GO" id="GO:0071555">
    <property type="term" value="P:cell wall organization"/>
    <property type="evidence" value="ECO:0007669"/>
    <property type="project" value="InterPro"/>
</dbReference>
<keyword evidence="2" id="KW-1003">Cell membrane</keyword>
<dbReference type="NCBIfam" id="TIGR00254">
    <property type="entry name" value="GGDEF"/>
    <property type="match status" value="1"/>
</dbReference>
<feature type="transmembrane region" description="Helical" evidence="6">
    <location>
        <begin position="70"/>
        <end position="95"/>
    </location>
</feature>
<dbReference type="RefSeq" id="WP_012580906.1">
    <property type="nucleotide sequence ID" value="NC_017537.1"/>
</dbReference>
<proteinExistence type="predicted"/>
<feature type="transmembrane region" description="Helical" evidence="6">
    <location>
        <begin position="131"/>
        <end position="150"/>
    </location>
</feature>
<evidence type="ECO:0000259" key="7">
    <source>
        <dbReference type="PROSITE" id="PS50887"/>
    </source>
</evidence>
<dbReference type="GO" id="GO:0000155">
    <property type="term" value="F:phosphorelay sensor kinase activity"/>
    <property type="evidence" value="ECO:0007669"/>
    <property type="project" value="InterPro"/>
</dbReference>
<protein>
    <recommendedName>
        <fullName evidence="7">GGDEF domain-containing protein</fullName>
    </recommendedName>
</protein>
<dbReference type="GO" id="GO:0005886">
    <property type="term" value="C:plasma membrane"/>
    <property type="evidence" value="ECO:0007669"/>
    <property type="project" value="UniProtKB-SubCell"/>
</dbReference>
<dbReference type="PANTHER" id="PTHR45138">
    <property type="entry name" value="REGULATORY COMPONENTS OF SENSORY TRANSDUCTION SYSTEM"/>
    <property type="match status" value="1"/>
</dbReference>
<dbReference type="InterPro" id="IPR011620">
    <property type="entry name" value="Sig_transdc_His_kinase_LytS_TM"/>
</dbReference>
<feature type="transmembrane region" description="Helical" evidence="6">
    <location>
        <begin position="38"/>
        <end position="58"/>
    </location>
</feature>
<evidence type="ECO:0000313" key="9">
    <source>
        <dbReference type="Proteomes" id="UP000000486"/>
    </source>
</evidence>
<dbReference type="CDD" id="cd01949">
    <property type="entry name" value="GGDEF"/>
    <property type="match status" value="1"/>
</dbReference>
<accession>A0A0E0UZ81</accession>
<name>A0A0E0UZ81_LISMM</name>
<evidence type="ECO:0000256" key="6">
    <source>
        <dbReference type="SAM" id="Phobius"/>
    </source>
</evidence>
<keyword evidence="3 6" id="KW-0812">Transmembrane</keyword>
<evidence type="ECO:0000256" key="2">
    <source>
        <dbReference type="ARBA" id="ARBA00022475"/>
    </source>
</evidence>
<dbReference type="Proteomes" id="UP000000486">
    <property type="component" value="Chromosome"/>
</dbReference>
<dbReference type="AlphaFoldDB" id="A0A0E0UZ81"/>
<evidence type="ECO:0000256" key="1">
    <source>
        <dbReference type="ARBA" id="ARBA00004651"/>
    </source>
</evidence>
<dbReference type="GO" id="GO:1902201">
    <property type="term" value="P:negative regulation of bacterial-type flagellum-dependent cell motility"/>
    <property type="evidence" value="ECO:0007669"/>
    <property type="project" value="TreeGrafter"/>
</dbReference>
<dbReference type="PANTHER" id="PTHR45138:SF9">
    <property type="entry name" value="DIGUANYLATE CYCLASE DGCM-RELATED"/>
    <property type="match status" value="1"/>
</dbReference>
<sequence>MVEQLVSNAAILLAGFYIISLVYKEPITKELATNRKMVIGIWAGLLGFALMVFGIPISNNVIVDLRHIPIIMVGFYGGPIPAIVSAIIISASRFLLSVNSAAMMAAIVMMLIGIITALFGKRLEKFKIWGVFILNIIACSFVVINLHLILARESLFWINMTIFVLIALVIGAVSAGLMSNMIKSKQLFQKYEQDSTLDYLTKLSNVRQFDEKINHVMDSGSRQVTLMLIDIDYFKNINDTYGHDAGDAILKQLAVILKASTTDGSEAFRNGGEEFSIVLLDCSIEEGNKVAEQVRKETEEHDFVIPGGQIVKITISVGVSSSKDGANTSEGLFKSADEALYKAKLTGRNRVCIADGN</sequence>
<dbReference type="PATRIC" id="fig|1030009.3.peg.2261"/>
<dbReference type="InterPro" id="IPR029787">
    <property type="entry name" value="Nucleotide_cyclase"/>
</dbReference>
<dbReference type="GO" id="GO:0052621">
    <property type="term" value="F:diguanylate cyclase activity"/>
    <property type="evidence" value="ECO:0007669"/>
    <property type="project" value="TreeGrafter"/>
</dbReference>
<feature type="domain" description="GGDEF" evidence="7">
    <location>
        <begin position="222"/>
        <end position="356"/>
    </location>
</feature>
<reference evidence="8 9" key="1">
    <citation type="journal article" date="2011" name="J. Bacteriol.">
        <title>Genome sequence of the nonpathogenic Listeria monocytogenes serovar 4a strain M7.</title>
        <authorList>
            <person name="Chen J."/>
            <person name="Xia Y."/>
            <person name="Cheng C."/>
            <person name="Fang C."/>
            <person name="Shan Y."/>
            <person name="Jin G."/>
            <person name="Fang W."/>
        </authorList>
    </citation>
    <scope>NUCLEOTIDE SEQUENCE [LARGE SCALE GENOMIC DNA]</scope>
    <source>
        <strain evidence="8 9">M7</strain>
    </source>
</reference>
<dbReference type="Gene3D" id="1.10.1760.20">
    <property type="match status" value="1"/>
</dbReference>
<feature type="transmembrane region" description="Helical" evidence="6">
    <location>
        <begin position="5"/>
        <end position="23"/>
    </location>
</feature>
<organism evidence="8 9">
    <name type="scientific">Listeria monocytogenes serotype 4a (strain M7)</name>
    <dbReference type="NCBI Taxonomy" id="1030009"/>
    <lineage>
        <taxon>Bacteria</taxon>
        <taxon>Bacillati</taxon>
        <taxon>Bacillota</taxon>
        <taxon>Bacilli</taxon>
        <taxon>Bacillales</taxon>
        <taxon>Listeriaceae</taxon>
        <taxon>Listeria</taxon>
    </lineage>
</organism>
<dbReference type="PROSITE" id="PS50887">
    <property type="entry name" value="GGDEF"/>
    <property type="match status" value="1"/>
</dbReference>
<dbReference type="Gene3D" id="3.30.70.270">
    <property type="match status" value="1"/>
</dbReference>
<evidence type="ECO:0000256" key="3">
    <source>
        <dbReference type="ARBA" id="ARBA00022692"/>
    </source>
</evidence>
<keyword evidence="4 6" id="KW-1133">Transmembrane helix</keyword>
<dbReference type="GO" id="GO:0043709">
    <property type="term" value="P:cell adhesion involved in single-species biofilm formation"/>
    <property type="evidence" value="ECO:0007669"/>
    <property type="project" value="TreeGrafter"/>
</dbReference>